<dbReference type="RefSeq" id="XP_037155521.1">
    <property type="nucleotide sequence ID" value="XM_037299520.1"/>
</dbReference>
<proteinExistence type="predicted"/>
<dbReference type="AlphaFoldDB" id="A0A8H6CPL9"/>
<name>A0A8H6CPL9_9LECA</name>
<gene>
    <name evidence="2" type="ORF">HO133_008655</name>
</gene>
<evidence type="ECO:0000313" key="3">
    <source>
        <dbReference type="Proteomes" id="UP000593566"/>
    </source>
</evidence>
<dbReference type="EMBL" id="JACCJB010000005">
    <property type="protein sequence ID" value="KAF6227213.1"/>
    <property type="molecule type" value="Genomic_DNA"/>
</dbReference>
<comment type="caution">
    <text evidence="2">The sequence shown here is derived from an EMBL/GenBank/DDBJ whole genome shotgun (WGS) entry which is preliminary data.</text>
</comment>
<evidence type="ECO:0000313" key="2">
    <source>
        <dbReference type="EMBL" id="KAF6227213.1"/>
    </source>
</evidence>
<feature type="region of interest" description="Disordered" evidence="1">
    <location>
        <begin position="14"/>
        <end position="60"/>
    </location>
</feature>
<reference evidence="2 3" key="1">
    <citation type="journal article" date="2020" name="Genomics">
        <title>Complete, high-quality genomes from long-read metagenomic sequencing of two wolf lichen thalli reveals enigmatic genome architecture.</title>
        <authorList>
            <person name="McKenzie S.K."/>
            <person name="Walston R.F."/>
            <person name="Allen J.L."/>
        </authorList>
    </citation>
    <scope>NUCLEOTIDE SEQUENCE [LARGE SCALE GENOMIC DNA]</scope>
    <source>
        <strain evidence="2">WasteWater1</strain>
    </source>
</reference>
<accession>A0A8H6CPL9</accession>
<evidence type="ECO:0000256" key="1">
    <source>
        <dbReference type="SAM" id="MobiDB-lite"/>
    </source>
</evidence>
<feature type="compositionally biased region" description="Basic and acidic residues" evidence="1">
    <location>
        <begin position="109"/>
        <end position="125"/>
    </location>
</feature>
<keyword evidence="3" id="KW-1185">Reference proteome</keyword>
<feature type="compositionally biased region" description="Pro residues" evidence="1">
    <location>
        <begin position="127"/>
        <end position="136"/>
    </location>
</feature>
<feature type="region of interest" description="Disordered" evidence="1">
    <location>
        <begin position="86"/>
        <end position="136"/>
    </location>
</feature>
<sequence length="136" mass="14002">MTSASITIFVCHSSRNQPSSPEEAAQITRGKVTAAPNTVRMVSPTASTSSEHDTTSTDNATIQVNSADGIGSFPFSPTESCRNAVNFTGGAGDVATQGSSSPFAISGRIGDRQPHTGPDGTERYQRPPLPPSAPAP</sequence>
<dbReference type="GeneID" id="59337050"/>
<organism evidence="2 3">
    <name type="scientific">Letharia lupina</name>
    <dbReference type="NCBI Taxonomy" id="560253"/>
    <lineage>
        <taxon>Eukaryota</taxon>
        <taxon>Fungi</taxon>
        <taxon>Dikarya</taxon>
        <taxon>Ascomycota</taxon>
        <taxon>Pezizomycotina</taxon>
        <taxon>Lecanoromycetes</taxon>
        <taxon>OSLEUM clade</taxon>
        <taxon>Lecanoromycetidae</taxon>
        <taxon>Lecanorales</taxon>
        <taxon>Lecanorineae</taxon>
        <taxon>Parmeliaceae</taxon>
        <taxon>Letharia</taxon>
    </lineage>
</organism>
<protein>
    <submittedName>
        <fullName evidence="2">Uncharacterized protein</fullName>
    </submittedName>
</protein>
<dbReference type="Proteomes" id="UP000593566">
    <property type="component" value="Unassembled WGS sequence"/>
</dbReference>